<evidence type="ECO:0000256" key="13">
    <source>
        <dbReference type="ARBA" id="ARBA00032806"/>
    </source>
</evidence>
<dbReference type="Proteomes" id="UP001497457">
    <property type="component" value="Chromosome 14rd"/>
</dbReference>
<evidence type="ECO:0000256" key="9">
    <source>
        <dbReference type="ARBA" id="ARBA00022655"/>
    </source>
</evidence>
<comment type="subunit">
    <text evidence="4">Homodimer.</text>
</comment>
<dbReference type="GO" id="GO:0015940">
    <property type="term" value="P:pantothenate biosynthetic process"/>
    <property type="evidence" value="ECO:0007669"/>
    <property type="project" value="UniProtKB-KW"/>
</dbReference>
<evidence type="ECO:0000256" key="4">
    <source>
        <dbReference type="ARBA" id="ARBA00011738"/>
    </source>
</evidence>
<organism evidence="17 18">
    <name type="scientific">Urochloa decumbens</name>
    <dbReference type="NCBI Taxonomy" id="240449"/>
    <lineage>
        <taxon>Eukaryota</taxon>
        <taxon>Viridiplantae</taxon>
        <taxon>Streptophyta</taxon>
        <taxon>Embryophyta</taxon>
        <taxon>Tracheophyta</taxon>
        <taxon>Spermatophyta</taxon>
        <taxon>Magnoliopsida</taxon>
        <taxon>Liliopsida</taxon>
        <taxon>Poales</taxon>
        <taxon>Poaceae</taxon>
        <taxon>PACMAD clade</taxon>
        <taxon>Panicoideae</taxon>
        <taxon>Panicodae</taxon>
        <taxon>Paniceae</taxon>
        <taxon>Melinidinae</taxon>
        <taxon>Urochloa</taxon>
    </lineage>
</organism>
<sequence>MAAAAAAAREPEVIRDKAAMRAWSRRRRAEGKAVAFVPTMGFLHDGHLSLISAAVAAAAGPVAVVVSIYVNPSQFAPTEDLATYPSDFAGDLRKLAATGAVAAVFCPPDLYVRGGAGAGESGGAVSCLEDAGGHAHETWIRVEQQEKGLCGNSRPVFFRGVATVVAKLFNIVEPDIAVFGKKDYQQWRVICRMVRDLDFAIEIIGSEIVREADGLAMSSRNVHLSCEEREKALSINRSLVNARTTALNGNNHGQQIKDQIVQTLEEAGGQVDYVEIVEQESLTPVVRIDRPAVICVAAWFGKVRLIDNIEIQAPS</sequence>
<evidence type="ECO:0000256" key="2">
    <source>
        <dbReference type="ARBA" id="ARBA00004990"/>
    </source>
</evidence>
<evidence type="ECO:0000256" key="6">
    <source>
        <dbReference type="ARBA" id="ARBA00015647"/>
    </source>
</evidence>
<keyword evidence="10" id="KW-0547">Nucleotide-binding</keyword>
<gene>
    <name evidence="16" type="ORF">URODEC1_LOCUS20245</name>
    <name evidence="17" type="ORF">URODEC1_LOCUS25181</name>
</gene>
<dbReference type="EC" id="6.3.2.1" evidence="5"/>
<evidence type="ECO:0000313" key="17">
    <source>
        <dbReference type="EMBL" id="CAL4928438.1"/>
    </source>
</evidence>
<protein>
    <recommendedName>
        <fullName evidence="6">Pantoate--beta-alanine ligase</fullName>
        <ecNumber evidence="5">6.3.2.1</ecNumber>
    </recommendedName>
    <alternativeName>
        <fullName evidence="13">Pantoate-activating enzyme</fullName>
    </alternativeName>
    <alternativeName>
        <fullName evidence="12">Pantothenate synthetase</fullName>
    </alternativeName>
</protein>
<proteinExistence type="inferred from homology"/>
<evidence type="ECO:0000256" key="12">
    <source>
        <dbReference type="ARBA" id="ARBA00029902"/>
    </source>
</evidence>
<dbReference type="InterPro" id="IPR003721">
    <property type="entry name" value="Pantoate_ligase"/>
</dbReference>
<keyword evidence="7" id="KW-0963">Cytoplasm</keyword>
<dbReference type="InterPro" id="IPR042176">
    <property type="entry name" value="Pantoate_ligase_C"/>
</dbReference>
<dbReference type="EMBL" id="OZ075123">
    <property type="protein sequence ID" value="CAL4920154.1"/>
    <property type="molecule type" value="Genomic_DNA"/>
</dbReference>
<evidence type="ECO:0000256" key="11">
    <source>
        <dbReference type="ARBA" id="ARBA00022840"/>
    </source>
</evidence>
<dbReference type="EMBL" id="OZ075124">
    <property type="protein sequence ID" value="CAL4928438.1"/>
    <property type="molecule type" value="Genomic_DNA"/>
</dbReference>
<keyword evidence="15" id="KW-0472">Membrane</keyword>
<feature type="transmembrane region" description="Helical" evidence="15">
    <location>
        <begin position="48"/>
        <end position="70"/>
    </location>
</feature>
<dbReference type="GO" id="GO:0004592">
    <property type="term" value="F:pantoate-beta-alanine ligase activity"/>
    <property type="evidence" value="ECO:0007669"/>
    <property type="project" value="UniProtKB-EC"/>
</dbReference>
<dbReference type="Gene3D" id="3.30.1300.10">
    <property type="entry name" value="Pantoate-beta-alanine ligase, C-terminal domain"/>
    <property type="match status" value="1"/>
</dbReference>
<evidence type="ECO:0000256" key="7">
    <source>
        <dbReference type="ARBA" id="ARBA00022490"/>
    </source>
</evidence>
<keyword evidence="15" id="KW-1133">Transmembrane helix</keyword>
<dbReference type="PANTHER" id="PTHR21299:SF1">
    <property type="entry name" value="PANTOATE--BETA-ALANINE LIGASE"/>
    <property type="match status" value="1"/>
</dbReference>
<dbReference type="FunFam" id="3.30.1300.10:FF:000001">
    <property type="entry name" value="Pantothenate synthetase"/>
    <property type="match status" value="1"/>
</dbReference>
<dbReference type="Pfam" id="PF02569">
    <property type="entry name" value="Pantoate_ligase"/>
    <property type="match status" value="1"/>
</dbReference>
<evidence type="ECO:0000313" key="18">
    <source>
        <dbReference type="Proteomes" id="UP001497457"/>
    </source>
</evidence>
<evidence type="ECO:0000256" key="14">
    <source>
        <dbReference type="ARBA" id="ARBA00048258"/>
    </source>
</evidence>
<keyword evidence="18" id="KW-1185">Reference proteome</keyword>
<comment type="subcellular location">
    <subcellularLocation>
        <location evidence="1">Cytoplasm</location>
    </subcellularLocation>
</comment>
<dbReference type="PANTHER" id="PTHR21299">
    <property type="entry name" value="CYTIDYLATE KINASE/PANTOATE-BETA-ALANINE LIGASE"/>
    <property type="match status" value="1"/>
</dbReference>
<evidence type="ECO:0000313" key="16">
    <source>
        <dbReference type="EMBL" id="CAL4920154.1"/>
    </source>
</evidence>
<dbReference type="SUPFAM" id="SSF52374">
    <property type="entry name" value="Nucleotidylyl transferase"/>
    <property type="match status" value="1"/>
</dbReference>
<dbReference type="HAMAP" id="MF_00158">
    <property type="entry name" value="PanC"/>
    <property type="match status" value="1"/>
</dbReference>
<keyword evidence="8" id="KW-0436">Ligase</keyword>
<name>A0ABC8XLC2_9POAL</name>
<comment type="similarity">
    <text evidence="3">Belongs to the pantothenate synthetase family.</text>
</comment>
<reference evidence="18" key="1">
    <citation type="submission" date="2024-06" db="EMBL/GenBank/DDBJ databases">
        <authorList>
            <person name="Ryan C."/>
        </authorList>
    </citation>
    <scope>NUCLEOTIDE SEQUENCE [LARGE SCALE GENOMIC DNA]</scope>
</reference>
<comment type="catalytic activity">
    <reaction evidence="14">
        <text>(R)-pantoate + beta-alanine + ATP = (R)-pantothenate + AMP + diphosphate + H(+)</text>
        <dbReference type="Rhea" id="RHEA:10912"/>
        <dbReference type="ChEBI" id="CHEBI:15378"/>
        <dbReference type="ChEBI" id="CHEBI:15980"/>
        <dbReference type="ChEBI" id="CHEBI:29032"/>
        <dbReference type="ChEBI" id="CHEBI:30616"/>
        <dbReference type="ChEBI" id="CHEBI:33019"/>
        <dbReference type="ChEBI" id="CHEBI:57966"/>
        <dbReference type="ChEBI" id="CHEBI:456215"/>
        <dbReference type="EC" id="6.3.2.1"/>
    </reaction>
</comment>
<dbReference type="CDD" id="cd00560">
    <property type="entry name" value="PanC"/>
    <property type="match status" value="1"/>
</dbReference>
<dbReference type="Proteomes" id="UP001497457">
    <property type="component" value="Chromosome 13rd"/>
</dbReference>
<evidence type="ECO:0000256" key="8">
    <source>
        <dbReference type="ARBA" id="ARBA00022598"/>
    </source>
</evidence>
<dbReference type="AlphaFoldDB" id="A0ABC8XLC2"/>
<evidence type="ECO:0000256" key="10">
    <source>
        <dbReference type="ARBA" id="ARBA00022741"/>
    </source>
</evidence>
<evidence type="ECO:0000256" key="1">
    <source>
        <dbReference type="ARBA" id="ARBA00004496"/>
    </source>
</evidence>
<dbReference type="Gene3D" id="3.40.50.620">
    <property type="entry name" value="HUPs"/>
    <property type="match status" value="1"/>
</dbReference>
<reference evidence="17 18" key="2">
    <citation type="submission" date="2024-10" db="EMBL/GenBank/DDBJ databases">
        <authorList>
            <person name="Ryan C."/>
        </authorList>
    </citation>
    <scope>NUCLEOTIDE SEQUENCE [LARGE SCALE GENOMIC DNA]</scope>
</reference>
<dbReference type="InterPro" id="IPR014729">
    <property type="entry name" value="Rossmann-like_a/b/a_fold"/>
</dbReference>
<dbReference type="GO" id="GO:0005524">
    <property type="term" value="F:ATP binding"/>
    <property type="evidence" value="ECO:0007669"/>
    <property type="project" value="UniProtKB-KW"/>
</dbReference>
<accession>A0ABC8XLC2</accession>
<dbReference type="NCBIfam" id="TIGR00018">
    <property type="entry name" value="panC"/>
    <property type="match status" value="1"/>
</dbReference>
<keyword evidence="15" id="KW-0812">Transmembrane</keyword>
<evidence type="ECO:0000256" key="3">
    <source>
        <dbReference type="ARBA" id="ARBA00009256"/>
    </source>
</evidence>
<keyword evidence="11" id="KW-0067">ATP-binding</keyword>
<dbReference type="FunFam" id="3.40.50.620:FF:000160">
    <property type="entry name" value="Pantoate--beta-alanine ligase"/>
    <property type="match status" value="1"/>
</dbReference>
<dbReference type="GO" id="GO:0005737">
    <property type="term" value="C:cytoplasm"/>
    <property type="evidence" value="ECO:0007669"/>
    <property type="project" value="UniProtKB-SubCell"/>
</dbReference>
<evidence type="ECO:0000256" key="5">
    <source>
        <dbReference type="ARBA" id="ARBA00012219"/>
    </source>
</evidence>
<keyword evidence="9" id="KW-0566">Pantothenate biosynthesis</keyword>
<comment type="pathway">
    <text evidence="2">Cofactor biosynthesis; (R)-pantothenate biosynthesis; (R)-pantothenate from (R)-pantoate and beta-alanine: step 1/1.</text>
</comment>
<evidence type="ECO:0000256" key="15">
    <source>
        <dbReference type="SAM" id="Phobius"/>
    </source>
</evidence>